<dbReference type="AlphaFoldDB" id="A0A0F9JHC9"/>
<feature type="non-terminal residue" evidence="1">
    <location>
        <position position="1"/>
    </location>
</feature>
<proteinExistence type="predicted"/>
<name>A0A0F9JHC9_9ZZZZ</name>
<reference evidence="1" key="1">
    <citation type="journal article" date="2015" name="Nature">
        <title>Complex archaea that bridge the gap between prokaryotes and eukaryotes.</title>
        <authorList>
            <person name="Spang A."/>
            <person name="Saw J.H."/>
            <person name="Jorgensen S.L."/>
            <person name="Zaremba-Niedzwiedzka K."/>
            <person name="Martijn J."/>
            <person name="Lind A.E."/>
            <person name="van Eijk R."/>
            <person name="Schleper C."/>
            <person name="Guy L."/>
            <person name="Ettema T.J."/>
        </authorList>
    </citation>
    <scope>NUCLEOTIDE SEQUENCE</scope>
</reference>
<evidence type="ECO:0000313" key="1">
    <source>
        <dbReference type="EMBL" id="KKM05176.1"/>
    </source>
</evidence>
<accession>A0A0F9JHC9</accession>
<organism evidence="1">
    <name type="scientific">marine sediment metagenome</name>
    <dbReference type="NCBI Taxonomy" id="412755"/>
    <lineage>
        <taxon>unclassified sequences</taxon>
        <taxon>metagenomes</taxon>
        <taxon>ecological metagenomes</taxon>
    </lineage>
</organism>
<comment type="caution">
    <text evidence="1">The sequence shown here is derived from an EMBL/GenBank/DDBJ whole genome shotgun (WGS) entry which is preliminary data.</text>
</comment>
<sequence length="33" mass="3377">TGSAGSGSSHNHGLTIGSSWRPAYQDVIKCSKS</sequence>
<dbReference type="EMBL" id="LAZR01016282">
    <property type="protein sequence ID" value="KKM05176.1"/>
    <property type="molecule type" value="Genomic_DNA"/>
</dbReference>
<protein>
    <submittedName>
        <fullName evidence="1">Uncharacterized protein</fullName>
    </submittedName>
</protein>
<gene>
    <name evidence="1" type="ORF">LCGC14_1756790</name>
</gene>